<feature type="region of interest" description="Disordered" evidence="2">
    <location>
        <begin position="19"/>
        <end position="82"/>
    </location>
</feature>
<dbReference type="InterPro" id="IPR012640">
    <property type="entry name" value="Membr_lipoprot_lipid_attach_CS"/>
</dbReference>
<feature type="compositionally biased region" description="Polar residues" evidence="2">
    <location>
        <begin position="62"/>
        <end position="81"/>
    </location>
</feature>
<protein>
    <submittedName>
        <fullName evidence="4">Membrane lipoprotein lipid attachment site-containing protein</fullName>
    </submittedName>
</protein>
<feature type="compositionally biased region" description="Low complexity" evidence="2">
    <location>
        <begin position="29"/>
        <end position="61"/>
    </location>
</feature>
<feature type="chain" id="PRO_5046741017" evidence="3">
    <location>
        <begin position="19"/>
        <end position="283"/>
    </location>
</feature>
<sequence>MKKYLLLFSALFVLTACNTGNNDSKDSTTKSTAAATEKTGSKTSVSASDKSSTKSNSDKQSPNTSDSKTQASSTKTDSTHGNHAMSAMDELKANYPNDKFPDPATISGGKQIGITASEEQGVLKVNYYVVNEDTPYNDPVLTNQTPVAQFQRQVFDSKETAQNKVGQTYDPNGQQVDLGHSITGYRSAGAGSSFIMWKEGNWSLAVQANNLEQEDPIPLAKQAVEYLETAFLPAPRDAGQISLRVATGDLQSNSVVWQENKTVYTIMNGDSMSSLKMAVSMAK</sequence>
<evidence type="ECO:0000256" key="3">
    <source>
        <dbReference type="SAM" id="SignalP"/>
    </source>
</evidence>
<dbReference type="Pfam" id="PF08139">
    <property type="entry name" value="LPAM_1"/>
    <property type="match status" value="1"/>
</dbReference>
<gene>
    <name evidence="4" type="ORF">JZO85_19730</name>
</gene>
<dbReference type="Proteomes" id="UP000664495">
    <property type="component" value="Unassembled WGS sequence"/>
</dbReference>
<evidence type="ECO:0000313" key="5">
    <source>
        <dbReference type="Proteomes" id="UP000664495"/>
    </source>
</evidence>
<keyword evidence="1 3" id="KW-0732">Signal</keyword>
<name>A0ABS3HM27_9ENTE</name>
<proteinExistence type="predicted"/>
<evidence type="ECO:0000256" key="1">
    <source>
        <dbReference type="ARBA" id="ARBA00022729"/>
    </source>
</evidence>
<keyword evidence="5" id="KW-1185">Reference proteome</keyword>
<keyword evidence="4" id="KW-0449">Lipoprotein</keyword>
<dbReference type="RefSeq" id="WP_207110230.1">
    <property type="nucleotide sequence ID" value="NZ_JAFLVR010000063.1"/>
</dbReference>
<dbReference type="EMBL" id="JAFLVR010000063">
    <property type="protein sequence ID" value="MBO0454495.1"/>
    <property type="molecule type" value="Genomic_DNA"/>
</dbReference>
<evidence type="ECO:0000313" key="4">
    <source>
        <dbReference type="EMBL" id="MBO0454495.1"/>
    </source>
</evidence>
<comment type="caution">
    <text evidence="4">The sequence shown here is derived from an EMBL/GenBank/DDBJ whole genome shotgun (WGS) entry which is preliminary data.</text>
</comment>
<accession>A0ABS3HM27</accession>
<dbReference type="PROSITE" id="PS51257">
    <property type="entry name" value="PROKAR_LIPOPROTEIN"/>
    <property type="match status" value="1"/>
</dbReference>
<evidence type="ECO:0000256" key="2">
    <source>
        <dbReference type="SAM" id="MobiDB-lite"/>
    </source>
</evidence>
<organism evidence="4 5">
    <name type="scientific">Candidatus Enterococcus murrayae</name>
    <dbReference type="NCBI Taxonomy" id="2815321"/>
    <lineage>
        <taxon>Bacteria</taxon>
        <taxon>Bacillati</taxon>
        <taxon>Bacillota</taxon>
        <taxon>Bacilli</taxon>
        <taxon>Lactobacillales</taxon>
        <taxon>Enterococcaceae</taxon>
        <taxon>Enterococcus</taxon>
    </lineage>
</organism>
<reference evidence="4 5" key="1">
    <citation type="submission" date="2021-03" db="EMBL/GenBank/DDBJ databases">
        <title>Enterococcal diversity collection.</title>
        <authorList>
            <person name="Gilmore M.S."/>
            <person name="Schwartzman J."/>
            <person name="Van Tyne D."/>
            <person name="Martin M."/>
            <person name="Earl A.M."/>
            <person name="Manson A.L."/>
            <person name="Straub T."/>
            <person name="Salamzade R."/>
            <person name="Saavedra J."/>
            <person name="Lebreton F."/>
            <person name="Prichula J."/>
            <person name="Schaufler K."/>
            <person name="Gaca A."/>
            <person name="Sgardioli B."/>
            <person name="Wagenaar J."/>
            <person name="Strong T."/>
        </authorList>
    </citation>
    <scope>NUCLEOTIDE SEQUENCE [LARGE SCALE GENOMIC DNA]</scope>
    <source>
        <strain evidence="4 5">MJM16</strain>
    </source>
</reference>
<feature type="signal peptide" evidence="3">
    <location>
        <begin position="1"/>
        <end position="18"/>
    </location>
</feature>